<dbReference type="EC" id="2.3.2.27" evidence="3"/>
<name>A0ABR2D101_9ROSI</name>
<keyword evidence="10" id="KW-1133">Transmembrane helix</keyword>
<keyword evidence="6" id="KW-0833">Ubl conjugation pathway</keyword>
<feature type="transmembrane region" description="Helical" evidence="10">
    <location>
        <begin position="22"/>
        <end position="45"/>
    </location>
</feature>
<evidence type="ECO:0000256" key="1">
    <source>
        <dbReference type="ARBA" id="ARBA00000900"/>
    </source>
</evidence>
<sequence length="186" mass="21490">MASLLLSYNNKLPDVTYILHDFQTPIFICLVGSIVTILVLFIDIFERVYNWLRIEAIDRLDIESGQLAPSSADNVDWSHEPMTQNILRVLEIFNRFMAYFSERQGPGLRPELLEQVSPCVSYKNMGETTLDECVICLEGFEDDEMCRVFPVCNHVFHSDCLDSWLRNHLTCPVCRNCIVDCLRMTT</sequence>
<keyword evidence="10" id="KW-0472">Membrane</keyword>
<keyword evidence="4" id="KW-0479">Metal-binding</keyword>
<dbReference type="InterPro" id="IPR001841">
    <property type="entry name" value="Znf_RING"/>
</dbReference>
<evidence type="ECO:0000256" key="5">
    <source>
        <dbReference type="ARBA" id="ARBA00022771"/>
    </source>
</evidence>
<gene>
    <name evidence="12" type="ORF">V6N12_054621</name>
</gene>
<dbReference type="Proteomes" id="UP001472677">
    <property type="component" value="Unassembled WGS sequence"/>
</dbReference>
<keyword evidence="7" id="KW-0862">Zinc</keyword>
<evidence type="ECO:0000256" key="9">
    <source>
        <dbReference type="PROSITE-ProRule" id="PRU00175"/>
    </source>
</evidence>
<dbReference type="InterPro" id="IPR053238">
    <property type="entry name" value="RING-H2_zinc_finger"/>
</dbReference>
<evidence type="ECO:0000256" key="3">
    <source>
        <dbReference type="ARBA" id="ARBA00012483"/>
    </source>
</evidence>
<evidence type="ECO:0000256" key="8">
    <source>
        <dbReference type="ARBA" id="ARBA00024209"/>
    </source>
</evidence>
<comment type="pathway">
    <text evidence="2">Protein modification; protein ubiquitination.</text>
</comment>
<evidence type="ECO:0000256" key="2">
    <source>
        <dbReference type="ARBA" id="ARBA00004906"/>
    </source>
</evidence>
<keyword evidence="13" id="KW-1185">Reference proteome</keyword>
<dbReference type="SMART" id="SM00184">
    <property type="entry name" value="RING"/>
    <property type="match status" value="1"/>
</dbReference>
<comment type="catalytic activity">
    <reaction evidence="1">
        <text>S-ubiquitinyl-[E2 ubiquitin-conjugating enzyme]-L-cysteine + [acceptor protein]-L-lysine = [E2 ubiquitin-conjugating enzyme]-L-cysteine + N(6)-ubiquitinyl-[acceptor protein]-L-lysine.</text>
        <dbReference type="EC" id="2.3.2.27"/>
    </reaction>
</comment>
<dbReference type="CDD" id="cd16454">
    <property type="entry name" value="RING-H2_PA-TM-RING"/>
    <property type="match status" value="1"/>
</dbReference>
<evidence type="ECO:0000256" key="6">
    <source>
        <dbReference type="ARBA" id="ARBA00022786"/>
    </source>
</evidence>
<evidence type="ECO:0000313" key="12">
    <source>
        <dbReference type="EMBL" id="KAK8527409.1"/>
    </source>
</evidence>
<dbReference type="PANTHER" id="PTHR14155:SF610">
    <property type="entry name" value="OS01G0755700 PROTEIN"/>
    <property type="match status" value="1"/>
</dbReference>
<dbReference type="PANTHER" id="PTHR14155">
    <property type="entry name" value="RING FINGER DOMAIN-CONTAINING"/>
    <property type="match status" value="1"/>
</dbReference>
<dbReference type="SUPFAM" id="SSF57850">
    <property type="entry name" value="RING/U-box"/>
    <property type="match status" value="1"/>
</dbReference>
<reference evidence="12 13" key="1">
    <citation type="journal article" date="2024" name="G3 (Bethesda)">
        <title>Genome assembly of Hibiscus sabdariffa L. provides insights into metabolisms of medicinal natural products.</title>
        <authorList>
            <person name="Kim T."/>
        </authorList>
    </citation>
    <scope>NUCLEOTIDE SEQUENCE [LARGE SCALE GENOMIC DNA]</scope>
    <source>
        <strain evidence="12">TK-2024</strain>
        <tissue evidence="12">Old leaves</tissue>
    </source>
</reference>
<accession>A0ABR2D101</accession>
<dbReference type="EMBL" id="JBBPBM010000038">
    <property type="protein sequence ID" value="KAK8527409.1"/>
    <property type="molecule type" value="Genomic_DNA"/>
</dbReference>
<evidence type="ECO:0000256" key="10">
    <source>
        <dbReference type="SAM" id="Phobius"/>
    </source>
</evidence>
<keyword evidence="5 9" id="KW-0863">Zinc-finger</keyword>
<dbReference type="Gene3D" id="3.30.40.10">
    <property type="entry name" value="Zinc/RING finger domain, C3HC4 (zinc finger)"/>
    <property type="match status" value="1"/>
</dbReference>
<evidence type="ECO:0000256" key="7">
    <source>
        <dbReference type="ARBA" id="ARBA00022833"/>
    </source>
</evidence>
<evidence type="ECO:0000259" key="11">
    <source>
        <dbReference type="PROSITE" id="PS50089"/>
    </source>
</evidence>
<evidence type="ECO:0000313" key="13">
    <source>
        <dbReference type="Proteomes" id="UP001472677"/>
    </source>
</evidence>
<protein>
    <recommendedName>
        <fullName evidence="3">RING-type E3 ubiquitin transferase</fullName>
        <ecNumber evidence="3">2.3.2.27</ecNumber>
    </recommendedName>
</protein>
<dbReference type="Pfam" id="PF13639">
    <property type="entry name" value="zf-RING_2"/>
    <property type="match status" value="1"/>
</dbReference>
<dbReference type="InterPro" id="IPR013083">
    <property type="entry name" value="Znf_RING/FYVE/PHD"/>
</dbReference>
<dbReference type="PROSITE" id="PS50089">
    <property type="entry name" value="ZF_RING_2"/>
    <property type="match status" value="1"/>
</dbReference>
<proteinExistence type="inferred from homology"/>
<organism evidence="12 13">
    <name type="scientific">Hibiscus sabdariffa</name>
    <name type="common">roselle</name>
    <dbReference type="NCBI Taxonomy" id="183260"/>
    <lineage>
        <taxon>Eukaryota</taxon>
        <taxon>Viridiplantae</taxon>
        <taxon>Streptophyta</taxon>
        <taxon>Embryophyta</taxon>
        <taxon>Tracheophyta</taxon>
        <taxon>Spermatophyta</taxon>
        <taxon>Magnoliopsida</taxon>
        <taxon>eudicotyledons</taxon>
        <taxon>Gunneridae</taxon>
        <taxon>Pentapetalae</taxon>
        <taxon>rosids</taxon>
        <taxon>malvids</taxon>
        <taxon>Malvales</taxon>
        <taxon>Malvaceae</taxon>
        <taxon>Malvoideae</taxon>
        <taxon>Hibiscus</taxon>
    </lineage>
</organism>
<comment type="caution">
    <text evidence="12">The sequence shown here is derived from an EMBL/GenBank/DDBJ whole genome shotgun (WGS) entry which is preliminary data.</text>
</comment>
<evidence type="ECO:0000256" key="4">
    <source>
        <dbReference type="ARBA" id="ARBA00022723"/>
    </source>
</evidence>
<feature type="domain" description="RING-type" evidence="11">
    <location>
        <begin position="133"/>
        <end position="175"/>
    </location>
</feature>
<comment type="similarity">
    <text evidence="8">Belongs to the RING-type zinc finger family. ATL subfamily.</text>
</comment>
<keyword evidence="10" id="KW-0812">Transmembrane</keyword>